<keyword evidence="1" id="KW-1133">Transmembrane helix</keyword>
<feature type="transmembrane region" description="Helical" evidence="1">
    <location>
        <begin position="6"/>
        <end position="25"/>
    </location>
</feature>
<evidence type="ECO:0000313" key="3">
    <source>
        <dbReference type="Proteomes" id="UP001185331"/>
    </source>
</evidence>
<gene>
    <name evidence="2" type="ORF">J2Y00_003666</name>
</gene>
<protein>
    <submittedName>
        <fullName evidence="2">Uncharacterized protein</fullName>
    </submittedName>
</protein>
<dbReference type="Proteomes" id="UP001185331">
    <property type="component" value="Unassembled WGS sequence"/>
</dbReference>
<proteinExistence type="predicted"/>
<accession>A0AAE4BNF5</accession>
<dbReference type="EMBL" id="JAVDQK010000010">
    <property type="protein sequence ID" value="MDR6220055.1"/>
    <property type="molecule type" value="Genomic_DNA"/>
</dbReference>
<organism evidence="2 3">
    <name type="scientific">Deinococcus soli</name>
    <name type="common">ex Cha et al. 2016</name>
    <dbReference type="NCBI Taxonomy" id="1309411"/>
    <lineage>
        <taxon>Bacteria</taxon>
        <taxon>Thermotogati</taxon>
        <taxon>Deinococcota</taxon>
        <taxon>Deinococci</taxon>
        <taxon>Deinococcales</taxon>
        <taxon>Deinococcaceae</taxon>
        <taxon>Deinococcus</taxon>
    </lineage>
</organism>
<name>A0AAE4BNF5_9DEIO</name>
<feature type="transmembrane region" description="Helical" evidence="1">
    <location>
        <begin position="100"/>
        <end position="121"/>
    </location>
</feature>
<dbReference type="RefSeq" id="WP_309869708.1">
    <property type="nucleotide sequence ID" value="NZ_JAVDQK010000010.1"/>
</dbReference>
<evidence type="ECO:0000313" key="2">
    <source>
        <dbReference type="EMBL" id="MDR6220055.1"/>
    </source>
</evidence>
<sequence>MNIAFPVLLLTLVLLPGFLLRYGMLRGTYRRSPITAQTVTADLGSVTFFSALLHLFFGWATFTWGVAPKLDVLLPLLLGQFGKDSVLLTTILQDLGGRPWVYIGYFFGTSAAAYLLGLGLHDSMRRGTLARRLPLINDWHDLLSRDANRQPNPNGGPDLLPDVYITTVVDLKIKDQPVLVRGLVKDWFLTPAGDLDYIVLSRAFRRPLSAESPAGDPDPVTGVDSRYYDIRGDHFILRRSEMITLNVLHLYIADDSSPEPLPTLDASS</sequence>
<keyword evidence="1" id="KW-0812">Transmembrane</keyword>
<dbReference type="AlphaFoldDB" id="A0AAE4BNF5"/>
<comment type="caution">
    <text evidence="2">The sequence shown here is derived from an EMBL/GenBank/DDBJ whole genome shotgun (WGS) entry which is preliminary data.</text>
</comment>
<feature type="transmembrane region" description="Helical" evidence="1">
    <location>
        <begin position="46"/>
        <end position="67"/>
    </location>
</feature>
<evidence type="ECO:0000256" key="1">
    <source>
        <dbReference type="SAM" id="Phobius"/>
    </source>
</evidence>
<keyword evidence="1" id="KW-0472">Membrane</keyword>
<reference evidence="2" key="1">
    <citation type="submission" date="2023-07" db="EMBL/GenBank/DDBJ databases">
        <title>Sorghum-associated microbial communities from plants grown in Nebraska, USA.</title>
        <authorList>
            <person name="Schachtman D."/>
        </authorList>
    </citation>
    <scope>NUCLEOTIDE SEQUENCE</scope>
    <source>
        <strain evidence="2">BE330</strain>
    </source>
</reference>